<reference evidence="1 2" key="1">
    <citation type="submission" date="2023-08" db="EMBL/GenBank/DDBJ databases">
        <title>A Necator americanus chromosomal reference genome.</title>
        <authorList>
            <person name="Ilik V."/>
            <person name="Petrzelkova K.J."/>
            <person name="Pardy F."/>
            <person name="Fuh T."/>
            <person name="Niatou-Singa F.S."/>
            <person name="Gouil Q."/>
            <person name="Baker L."/>
            <person name="Ritchie M.E."/>
            <person name="Jex A.R."/>
            <person name="Gazzola D."/>
            <person name="Li H."/>
            <person name="Toshio Fujiwara R."/>
            <person name="Zhan B."/>
            <person name="Aroian R.V."/>
            <person name="Pafco B."/>
            <person name="Schwarz E.M."/>
        </authorList>
    </citation>
    <scope>NUCLEOTIDE SEQUENCE [LARGE SCALE GENOMIC DNA]</scope>
    <source>
        <strain evidence="1 2">Aroian</strain>
        <tissue evidence="1">Whole animal</tissue>
    </source>
</reference>
<organism evidence="1 2">
    <name type="scientific">Necator americanus</name>
    <name type="common">Human hookworm</name>
    <dbReference type="NCBI Taxonomy" id="51031"/>
    <lineage>
        <taxon>Eukaryota</taxon>
        <taxon>Metazoa</taxon>
        <taxon>Ecdysozoa</taxon>
        <taxon>Nematoda</taxon>
        <taxon>Chromadorea</taxon>
        <taxon>Rhabditida</taxon>
        <taxon>Rhabditina</taxon>
        <taxon>Rhabditomorpha</taxon>
        <taxon>Strongyloidea</taxon>
        <taxon>Ancylostomatidae</taxon>
        <taxon>Bunostominae</taxon>
        <taxon>Necator</taxon>
    </lineage>
</organism>
<accession>A0ABR1C9V9</accession>
<protein>
    <recommendedName>
        <fullName evidence="3">Reverse transcriptase RNase H-like domain-containing protein</fullName>
    </recommendedName>
</protein>
<evidence type="ECO:0000313" key="2">
    <source>
        <dbReference type="Proteomes" id="UP001303046"/>
    </source>
</evidence>
<keyword evidence="2" id="KW-1185">Reference proteome</keyword>
<evidence type="ECO:0000313" key="1">
    <source>
        <dbReference type="EMBL" id="KAK6735268.1"/>
    </source>
</evidence>
<dbReference type="Proteomes" id="UP001303046">
    <property type="component" value="Unassembled WGS sequence"/>
</dbReference>
<evidence type="ECO:0008006" key="3">
    <source>
        <dbReference type="Google" id="ProtNLM"/>
    </source>
</evidence>
<gene>
    <name evidence="1" type="primary">Necator_chrII.g6240</name>
    <name evidence="1" type="ORF">RB195_018447</name>
</gene>
<dbReference type="EMBL" id="JAVFWL010000002">
    <property type="protein sequence ID" value="KAK6735268.1"/>
    <property type="molecule type" value="Genomic_DNA"/>
</dbReference>
<name>A0ABR1C9V9_NECAM</name>
<comment type="caution">
    <text evidence="1">The sequence shown here is derived from an EMBL/GenBank/DDBJ whole genome shotgun (WGS) entry which is preliminary data.</text>
</comment>
<sequence length="122" mass="14114">MVPVYTANRLQRWKLILLGYDFEIEYQKTTEFGQADVLSRLIPPRPAQTEDIPHTNEAEINSAPAVGPSTLFSTKLDISVLPLFAVSLQVHKKGPLYHFILRHQQISFSLFYYRAMYKFLNI</sequence>
<proteinExistence type="predicted"/>